<dbReference type="Proteomes" id="UP001638806">
    <property type="component" value="Unassembled WGS sequence"/>
</dbReference>
<comment type="caution">
    <text evidence="1">The sequence shown here is derived from an EMBL/GenBank/DDBJ whole genome shotgun (WGS) entry which is preliminary data.</text>
</comment>
<proteinExistence type="predicted"/>
<protein>
    <submittedName>
        <fullName evidence="1">Uncharacterized protein</fullName>
    </submittedName>
</protein>
<accession>A0ACC4DER0</accession>
<keyword evidence="2" id="KW-1185">Reference proteome</keyword>
<evidence type="ECO:0000313" key="2">
    <source>
        <dbReference type="Proteomes" id="UP001638806"/>
    </source>
</evidence>
<gene>
    <name evidence="1" type="ORF">ACCO45_010389</name>
</gene>
<dbReference type="EMBL" id="JBGNUJ010000010">
    <property type="protein sequence ID" value="KAL3954826.1"/>
    <property type="molecule type" value="Genomic_DNA"/>
</dbReference>
<name>A0ACC4DER0_PURLI</name>
<organism evidence="1 2">
    <name type="scientific">Purpureocillium lilacinum</name>
    <name type="common">Paecilomyces lilacinus</name>
    <dbReference type="NCBI Taxonomy" id="33203"/>
    <lineage>
        <taxon>Eukaryota</taxon>
        <taxon>Fungi</taxon>
        <taxon>Dikarya</taxon>
        <taxon>Ascomycota</taxon>
        <taxon>Pezizomycotina</taxon>
        <taxon>Sordariomycetes</taxon>
        <taxon>Hypocreomycetidae</taxon>
        <taxon>Hypocreales</taxon>
        <taxon>Ophiocordycipitaceae</taxon>
        <taxon>Purpureocillium</taxon>
    </lineage>
</organism>
<reference evidence="1" key="1">
    <citation type="submission" date="2024-12" db="EMBL/GenBank/DDBJ databases">
        <title>Comparative genomics and development of molecular markers within Purpureocillium lilacinum and among Purpureocillium species.</title>
        <authorList>
            <person name="Yeh Z.-Y."/>
            <person name="Ni N.-T."/>
            <person name="Lo P.-H."/>
            <person name="Mushyakhwo K."/>
            <person name="Lin C.-F."/>
            <person name="Nai Y.-S."/>
        </authorList>
    </citation>
    <scope>NUCLEOTIDE SEQUENCE</scope>
    <source>
        <strain evidence="1">NCHU-NPUST-175</strain>
    </source>
</reference>
<sequence length="492" mass="51148">MPGNSHGIPAAGTVVDTKMGIKLALKSPISPQARAGDAAGGRGTPTQAPFDSASNGSRGAVVVEFWSHGEHGWIGRPPGFPLAVPSQRKRRGTSFFVDGRVQTLLARIAARSGFAGVRRVDSGSMQRSPPQAREGGGLRGGRASAHRRGGTADGEAVLGRTGRGGRQLEGSTGRSSMKTTKGVCQCRRRSLNEWYGMAKGHCAANSCRTIDCLAAGQARVLGSSGRRSPTGHQGQQQQQQQQQQPGGRYLPAWQDDCTGNGTSSGHAALCVFAPAAHRQAPGAAVKPTLPWESHIASARPALISTRAFYGAVLEGGASNKGPPVRTQFNERGLAAGPVSAAVVDVAAVPPLESSTGPRSTKHKPSLASPASGARTEKKKAGGGPPMPAAPTGLGLASTHDACGWRPPISARAAPPPLPCVAPVSVEPASFRAQDRPSECQFITHRPISQCQSSGITLSPWAIPRLAMAIRMPYSLPLPCLRLSDRAARRLLN</sequence>
<evidence type="ECO:0000313" key="1">
    <source>
        <dbReference type="EMBL" id="KAL3954826.1"/>
    </source>
</evidence>